<feature type="active site" evidence="4">
    <location>
        <position position="137"/>
    </location>
</feature>
<evidence type="ECO:0000256" key="3">
    <source>
        <dbReference type="ARBA" id="ARBA00036882"/>
    </source>
</evidence>
<dbReference type="SUPFAM" id="SSF55120">
    <property type="entry name" value="Pseudouridine synthase"/>
    <property type="match status" value="1"/>
</dbReference>
<dbReference type="GO" id="GO:0000455">
    <property type="term" value="P:enzyme-directed rRNA pseudouridine synthesis"/>
    <property type="evidence" value="ECO:0007669"/>
    <property type="project" value="TreeGrafter"/>
</dbReference>
<dbReference type="InterPro" id="IPR036986">
    <property type="entry name" value="S4_RNA-bd_sf"/>
</dbReference>
<evidence type="ECO:0000256" key="2">
    <source>
        <dbReference type="ARBA" id="ARBA00023235"/>
    </source>
</evidence>
<dbReference type="PANTHER" id="PTHR21600:SF44">
    <property type="entry name" value="RIBOSOMAL LARGE SUBUNIT PSEUDOURIDINE SYNTHASE D"/>
    <property type="match status" value="1"/>
</dbReference>
<dbReference type="InterPro" id="IPR020103">
    <property type="entry name" value="PsdUridine_synth_cat_dom_sf"/>
</dbReference>
<accession>A0A7W8M7C1</accession>
<dbReference type="NCBIfam" id="TIGR00005">
    <property type="entry name" value="rluA_subfam"/>
    <property type="match status" value="1"/>
</dbReference>
<dbReference type="InterPro" id="IPR050188">
    <property type="entry name" value="RluA_PseudoU_synthase"/>
</dbReference>
<feature type="domain" description="Pseudouridine synthase RsuA/RluA-like" evidence="6">
    <location>
        <begin position="90"/>
        <end position="246"/>
    </location>
</feature>
<dbReference type="GO" id="GO:0160140">
    <property type="term" value="F:23S rRNA pseudouridine(1911/1915/1917) synthase activity"/>
    <property type="evidence" value="ECO:0007669"/>
    <property type="project" value="UniProtKB-EC"/>
</dbReference>
<evidence type="ECO:0000313" key="8">
    <source>
        <dbReference type="Proteomes" id="UP000532440"/>
    </source>
</evidence>
<gene>
    <name evidence="7" type="ORF">HNQ70_000567</name>
</gene>
<comment type="similarity">
    <text evidence="1 5">Belongs to the pseudouridine synthase RluA family.</text>
</comment>
<dbReference type="RefSeq" id="WP_183964030.1">
    <property type="nucleotide sequence ID" value="NZ_BAABEW010000004.1"/>
</dbReference>
<dbReference type="AlphaFoldDB" id="A0A7W8M7C1"/>
<comment type="catalytic activity">
    <reaction evidence="3">
        <text>uridine(1911/1915/1917) in 23S rRNA = pseudouridine(1911/1915/1917) in 23S rRNA</text>
        <dbReference type="Rhea" id="RHEA:42524"/>
        <dbReference type="Rhea" id="RHEA-COMP:10097"/>
        <dbReference type="Rhea" id="RHEA-COMP:10098"/>
        <dbReference type="ChEBI" id="CHEBI:65314"/>
        <dbReference type="ChEBI" id="CHEBI:65315"/>
        <dbReference type="EC" id="5.4.99.23"/>
    </reaction>
</comment>
<dbReference type="Proteomes" id="UP000532440">
    <property type="component" value="Unassembled WGS sequence"/>
</dbReference>
<dbReference type="Gene3D" id="3.10.290.10">
    <property type="entry name" value="RNA-binding S4 domain"/>
    <property type="match status" value="1"/>
</dbReference>
<dbReference type="InterPro" id="IPR006225">
    <property type="entry name" value="PsdUridine_synth_RluC/D"/>
</dbReference>
<reference evidence="7 8" key="1">
    <citation type="submission" date="2020-08" db="EMBL/GenBank/DDBJ databases">
        <title>Genomic Encyclopedia of Type Strains, Phase IV (KMG-IV): sequencing the most valuable type-strain genomes for metagenomic binning, comparative biology and taxonomic classification.</title>
        <authorList>
            <person name="Goeker M."/>
        </authorList>
    </citation>
    <scope>NUCLEOTIDE SEQUENCE [LARGE SCALE GENOMIC DNA]</scope>
    <source>
        <strain evidence="7 8">DSM 29781</strain>
    </source>
</reference>
<evidence type="ECO:0000256" key="5">
    <source>
        <dbReference type="RuleBase" id="RU362028"/>
    </source>
</evidence>
<comment type="catalytic activity">
    <reaction evidence="5">
        <text>a uridine in RNA = a pseudouridine in RNA</text>
        <dbReference type="Rhea" id="RHEA:48348"/>
        <dbReference type="Rhea" id="RHEA-COMP:12068"/>
        <dbReference type="Rhea" id="RHEA-COMP:12069"/>
        <dbReference type="ChEBI" id="CHEBI:65314"/>
        <dbReference type="ChEBI" id="CHEBI:65315"/>
    </reaction>
</comment>
<dbReference type="InterPro" id="IPR006145">
    <property type="entry name" value="PsdUridine_synth_RsuA/RluA"/>
</dbReference>
<keyword evidence="2 5" id="KW-0413">Isomerase</keyword>
<dbReference type="InterPro" id="IPR006224">
    <property type="entry name" value="PsdUridine_synth_RluA-like_CS"/>
</dbReference>
<dbReference type="Pfam" id="PF00849">
    <property type="entry name" value="PseudoU_synth_2"/>
    <property type="match status" value="1"/>
</dbReference>
<evidence type="ECO:0000259" key="6">
    <source>
        <dbReference type="Pfam" id="PF00849"/>
    </source>
</evidence>
<organism evidence="7 8">
    <name type="scientific">Quisquiliibacterium transsilvanicum</name>
    <dbReference type="NCBI Taxonomy" id="1549638"/>
    <lineage>
        <taxon>Bacteria</taxon>
        <taxon>Pseudomonadati</taxon>
        <taxon>Pseudomonadota</taxon>
        <taxon>Betaproteobacteria</taxon>
        <taxon>Burkholderiales</taxon>
        <taxon>Burkholderiaceae</taxon>
        <taxon>Quisquiliibacterium</taxon>
    </lineage>
</organism>
<dbReference type="CDD" id="cd02869">
    <property type="entry name" value="PseudoU_synth_RluA_like"/>
    <property type="match status" value="1"/>
</dbReference>
<comment type="caution">
    <text evidence="7">The sequence shown here is derived from an EMBL/GenBank/DDBJ whole genome shotgun (WGS) entry which is preliminary data.</text>
</comment>
<evidence type="ECO:0000256" key="4">
    <source>
        <dbReference type="PIRSR" id="PIRSR606225-1"/>
    </source>
</evidence>
<dbReference type="EC" id="5.4.99.-" evidence="5"/>
<keyword evidence="8" id="KW-1185">Reference proteome</keyword>
<evidence type="ECO:0000256" key="1">
    <source>
        <dbReference type="ARBA" id="ARBA00010876"/>
    </source>
</evidence>
<dbReference type="Gene3D" id="3.30.2350.10">
    <property type="entry name" value="Pseudouridine synthase"/>
    <property type="match status" value="1"/>
</dbReference>
<dbReference type="GO" id="GO:0003723">
    <property type="term" value="F:RNA binding"/>
    <property type="evidence" value="ECO:0007669"/>
    <property type="project" value="InterPro"/>
</dbReference>
<dbReference type="EMBL" id="JACHGB010000001">
    <property type="protein sequence ID" value="MBB5270583.1"/>
    <property type="molecule type" value="Genomic_DNA"/>
</dbReference>
<proteinExistence type="inferred from homology"/>
<sequence length="320" mass="34882">MHAFAARDGAGERVDRHLARVLPAVFPGVSRTRIQQWIALGAVWCEERALTAKTRLLGHERLLVQPLPREADRAFEPDPVPLTFVDEDEHLLVIDKPAGLVMHPAAGNWRGTLLNGLLHHRPALAALPRAGIVHRLDKDTSGLLVVAKSELALASFSAQLADRSMSRRYFAFVKGVPAAQAQVDAPIGRDPQTRVRMAVVEPPAGRPARTHVQRIGSFQVEGQQASLVECRLETGRTHQIRVHLRHLGHPLLGDAVYGGPAIGIGRQALHAWRLGLDHPAGRGRVRWTSVPPDDMRALAALAGIDFGILCNELDQRIAAG</sequence>
<protein>
    <recommendedName>
        <fullName evidence="5">Pseudouridine synthase</fullName>
        <ecNumber evidence="5">5.4.99.-</ecNumber>
    </recommendedName>
</protein>
<evidence type="ECO:0000313" key="7">
    <source>
        <dbReference type="EMBL" id="MBB5270583.1"/>
    </source>
</evidence>
<dbReference type="PANTHER" id="PTHR21600">
    <property type="entry name" value="MITOCHONDRIAL RNA PSEUDOURIDINE SYNTHASE"/>
    <property type="match status" value="1"/>
</dbReference>
<dbReference type="PROSITE" id="PS01129">
    <property type="entry name" value="PSI_RLU"/>
    <property type="match status" value="1"/>
</dbReference>
<name>A0A7W8M7C1_9BURK</name>
<comment type="function">
    <text evidence="5">Responsible for synthesis of pseudouridine from uracil.</text>
</comment>